<reference evidence="5" key="1">
    <citation type="submission" date="2021-07" db="EMBL/GenBank/DDBJ databases">
        <title>New genus and species of the family Alcaligenaceae.</title>
        <authorList>
            <person name="Hahn M.W."/>
        </authorList>
    </citation>
    <scope>NUCLEOTIDE SEQUENCE</scope>
    <source>
        <strain evidence="5">LF4-65</strain>
    </source>
</reference>
<dbReference type="Proteomes" id="UP000739565">
    <property type="component" value="Unassembled WGS sequence"/>
</dbReference>
<feature type="domain" description="Autotransporter" evidence="4">
    <location>
        <begin position="763"/>
        <end position="1041"/>
    </location>
</feature>
<dbReference type="InterPro" id="IPR013425">
    <property type="entry name" value="Autotrns_rpt"/>
</dbReference>
<dbReference type="InterPro" id="IPR036709">
    <property type="entry name" value="Autotransporte_beta_dom_sf"/>
</dbReference>
<accession>A0A953N814</accession>
<evidence type="ECO:0000313" key="5">
    <source>
        <dbReference type="EMBL" id="MBZ1350612.1"/>
    </source>
</evidence>
<evidence type="ECO:0000256" key="1">
    <source>
        <dbReference type="ARBA" id="ARBA00022729"/>
    </source>
</evidence>
<evidence type="ECO:0000313" key="6">
    <source>
        <dbReference type="Proteomes" id="UP000739565"/>
    </source>
</evidence>
<protein>
    <submittedName>
        <fullName evidence="5">Autotransporter domain-containing protein</fullName>
    </submittedName>
</protein>
<dbReference type="SUPFAM" id="SSF103515">
    <property type="entry name" value="Autotransporter"/>
    <property type="match status" value="1"/>
</dbReference>
<dbReference type="NCBIfam" id="TIGR02601">
    <property type="entry name" value="autotrns_rpt"/>
    <property type="match status" value="1"/>
</dbReference>
<dbReference type="PROSITE" id="PS51208">
    <property type="entry name" value="AUTOTRANSPORTER"/>
    <property type="match status" value="1"/>
</dbReference>
<sequence>MKKSWQRKFGARQWLLLLSVAILGLSHLSAAAACLSPDPYAVNSNTSTNLVQASGCTLGSFTVGAGITLSSPGGSPIIQNDGTITTITNNGTISDNGVDRPHELIFNASAGSNITTIINTGTMSSFIGAIRNAGAIATINNSGAISSNDQTVRNTGSILELINTGTGTIVGGSIGIVNSGVISLINNSGAISSNSQTVNNTGAIIQLINTGTIVGTSAGIDNSGVITTLHNQQGSNGGSLLTYSGILPTKYRIVIAGTTNFGRLSAGSVTGVTQFGVSTFSTTSPSIINMTFANVLVGITPANLGLGSATTVSDVSNGYSYTLTQTDLVSKSWSLTITACRDCTSGSSGSSSGGTGVSNISSGTSVGLASIGANPVLSGGTLVLLSGDSSSTAFSVTSASTIQNPTSGSATLSGVFSGAGGLTFIGTGSTIMSGANTYSGGTTVAGGTLVVAGPSPTGTGDVFVASAGTLMGTGTIAGNSIVSGVLKPGNSPGYLSFTKNLTLNSGSTYQQDIAGTVQASSSTPVGASGYYSFVNVGSQLVINSGATLTPRLSNLFSASESGYGSAIYVPALGDRFRMVTATGGISGRFSTLTQPTELASGTQFIAFYNVNSANSLDLAVTPTSYSSTLSSSTTNAKEVANVLDQLLSVNKTGTATAAQDSLLYAVAGQTAASLPGFAQSLSGEIHAASAATLPQATQRVQQAVLARLGDFPMAPNQLGGGAGNTPTPLSSGAVTGNNPSGLPTANMSSNPAVNPNAANFTSAAVADGRAWGEIAYQRGERSGNSGGNGFNNNLYQAVFGVDAYTNAALGLKLGAGLALSNTTVNATGGNSTIQQGALFLYGKMPVAEDYVLDGMVSLGLSSTNLSRSDVTGISSGFSNKSVMGNDVLVSAGLSRPFETSGVRITPYVRLTYQYVGQAAYDEGASAAALTVARMNANGVRGVIGVGAGSLNKDPLKDEYTYRANLAIGADSQGLLNPTLNTTLGGYSSSVTTPTAGSTFVQAGLYGTVKVADSAYAYAGVSVEARTGQTLYGGSVGLRVAF</sequence>
<keyword evidence="1 3" id="KW-0732">Signal</keyword>
<evidence type="ECO:0000259" key="4">
    <source>
        <dbReference type="PROSITE" id="PS51208"/>
    </source>
</evidence>
<dbReference type="Pfam" id="PF03797">
    <property type="entry name" value="Autotransporter"/>
    <property type="match status" value="1"/>
</dbReference>
<evidence type="ECO:0000256" key="3">
    <source>
        <dbReference type="SAM" id="SignalP"/>
    </source>
</evidence>
<feature type="region of interest" description="Disordered" evidence="2">
    <location>
        <begin position="716"/>
        <end position="750"/>
    </location>
</feature>
<feature type="signal peptide" evidence="3">
    <location>
        <begin position="1"/>
        <end position="32"/>
    </location>
</feature>
<dbReference type="EMBL" id="JAHXRI010000007">
    <property type="protein sequence ID" value="MBZ1350612.1"/>
    <property type="molecule type" value="Genomic_DNA"/>
</dbReference>
<dbReference type="AlphaFoldDB" id="A0A953N814"/>
<comment type="caution">
    <text evidence="5">The sequence shown here is derived from an EMBL/GenBank/DDBJ whole genome shotgun (WGS) entry which is preliminary data.</text>
</comment>
<organism evidence="5 6">
    <name type="scientific">Zwartia hollandica</name>
    <dbReference type="NCBI Taxonomy" id="324606"/>
    <lineage>
        <taxon>Bacteria</taxon>
        <taxon>Pseudomonadati</taxon>
        <taxon>Pseudomonadota</taxon>
        <taxon>Betaproteobacteria</taxon>
        <taxon>Burkholderiales</taxon>
        <taxon>Alcaligenaceae</taxon>
        <taxon>Zwartia</taxon>
    </lineage>
</organism>
<dbReference type="Gene3D" id="2.40.128.130">
    <property type="entry name" value="Autotransporter beta-domain"/>
    <property type="match status" value="1"/>
</dbReference>
<keyword evidence="6" id="KW-1185">Reference proteome</keyword>
<dbReference type="PROSITE" id="PS51257">
    <property type="entry name" value="PROKAR_LIPOPROTEIN"/>
    <property type="match status" value="1"/>
</dbReference>
<name>A0A953N814_9BURK</name>
<evidence type="ECO:0000256" key="2">
    <source>
        <dbReference type="SAM" id="MobiDB-lite"/>
    </source>
</evidence>
<dbReference type="RefSeq" id="WP_259661030.1">
    <property type="nucleotide sequence ID" value="NZ_JAHXRI010000007.1"/>
</dbReference>
<gene>
    <name evidence="5" type="ORF">KZZ10_08120</name>
</gene>
<dbReference type="Pfam" id="PF12951">
    <property type="entry name" value="PATR"/>
    <property type="match status" value="1"/>
</dbReference>
<feature type="chain" id="PRO_5037490125" evidence="3">
    <location>
        <begin position="33"/>
        <end position="1041"/>
    </location>
</feature>
<dbReference type="SMART" id="SM00869">
    <property type="entry name" value="Autotransporter"/>
    <property type="match status" value="1"/>
</dbReference>
<proteinExistence type="predicted"/>
<dbReference type="InterPro" id="IPR005546">
    <property type="entry name" value="Autotransporte_beta"/>
</dbReference>
<feature type="compositionally biased region" description="Polar residues" evidence="2">
    <location>
        <begin position="724"/>
        <end position="743"/>
    </location>
</feature>